<evidence type="ECO:0000313" key="2">
    <source>
        <dbReference type="Proteomes" id="UP000693946"/>
    </source>
</evidence>
<name>A0AAV6T7I9_SOLSE</name>
<dbReference type="AlphaFoldDB" id="A0AAV6T7I9"/>
<gene>
    <name evidence="1" type="ORF">JOB18_025739</name>
</gene>
<accession>A0AAV6T7I9</accession>
<proteinExistence type="predicted"/>
<keyword evidence="2" id="KW-1185">Reference proteome</keyword>
<protein>
    <submittedName>
        <fullName evidence="1">Uncharacterized protein</fullName>
    </submittedName>
</protein>
<evidence type="ECO:0000313" key="1">
    <source>
        <dbReference type="EMBL" id="KAG7525331.1"/>
    </source>
</evidence>
<comment type="caution">
    <text evidence="1">The sequence shown here is derived from an EMBL/GenBank/DDBJ whole genome shotgun (WGS) entry which is preliminary data.</text>
</comment>
<sequence length="141" mass="16149">MKYLMHSKSSRSSRKSLCADCAHYDRVHRIGYGPRSDPVIHKRCGHKTTGWRYDSGLTSTDLHQGFNGTNNVPNGARTETHFIHFKRNKKALTQFHPSVEVAFSYVLRNLWKRLLTSLIYVYRLLNRQVVSGARGALNTST</sequence>
<reference evidence="1 2" key="1">
    <citation type="journal article" date="2021" name="Sci. Rep.">
        <title>Chromosome anchoring in Senegalese sole (Solea senegalensis) reveals sex-associated markers and genome rearrangements in flatfish.</title>
        <authorList>
            <person name="Guerrero-Cozar I."/>
            <person name="Gomez-Garrido J."/>
            <person name="Berbel C."/>
            <person name="Martinez-Blanch J.F."/>
            <person name="Alioto T."/>
            <person name="Claros M.G."/>
            <person name="Gagnaire P.A."/>
            <person name="Manchado M."/>
        </authorList>
    </citation>
    <scope>NUCLEOTIDE SEQUENCE [LARGE SCALE GENOMIC DNA]</scope>
    <source>
        <strain evidence="1">Sse05_10M</strain>
    </source>
</reference>
<organism evidence="1 2">
    <name type="scientific">Solea senegalensis</name>
    <name type="common">Senegalese sole</name>
    <dbReference type="NCBI Taxonomy" id="28829"/>
    <lineage>
        <taxon>Eukaryota</taxon>
        <taxon>Metazoa</taxon>
        <taxon>Chordata</taxon>
        <taxon>Craniata</taxon>
        <taxon>Vertebrata</taxon>
        <taxon>Euteleostomi</taxon>
        <taxon>Actinopterygii</taxon>
        <taxon>Neopterygii</taxon>
        <taxon>Teleostei</taxon>
        <taxon>Neoteleostei</taxon>
        <taxon>Acanthomorphata</taxon>
        <taxon>Carangaria</taxon>
        <taxon>Pleuronectiformes</taxon>
        <taxon>Pleuronectoidei</taxon>
        <taxon>Soleidae</taxon>
        <taxon>Solea</taxon>
    </lineage>
</organism>
<dbReference type="Proteomes" id="UP000693946">
    <property type="component" value="Linkage Group LG1"/>
</dbReference>
<dbReference type="EMBL" id="JAGKHQ010000001">
    <property type="protein sequence ID" value="KAG7525331.1"/>
    <property type="molecule type" value="Genomic_DNA"/>
</dbReference>